<keyword evidence="1" id="KW-0812">Transmembrane</keyword>
<proteinExistence type="predicted"/>
<keyword evidence="3" id="KW-1185">Reference proteome</keyword>
<reference evidence="2" key="1">
    <citation type="submission" date="2024-03" db="EMBL/GenBank/DDBJ databases">
        <title>WGS assembly of Saponaria officinalis var. Norfolk2.</title>
        <authorList>
            <person name="Jenkins J."/>
            <person name="Shu S."/>
            <person name="Grimwood J."/>
            <person name="Barry K."/>
            <person name="Goodstein D."/>
            <person name="Schmutz J."/>
            <person name="Leebens-Mack J."/>
            <person name="Osbourn A."/>
        </authorList>
    </citation>
    <scope>NUCLEOTIDE SEQUENCE [LARGE SCALE GENOMIC DNA]</scope>
    <source>
        <strain evidence="2">JIC</strain>
    </source>
</reference>
<comment type="caution">
    <text evidence="2">The sequence shown here is derived from an EMBL/GenBank/DDBJ whole genome shotgun (WGS) entry which is preliminary data.</text>
</comment>
<feature type="transmembrane region" description="Helical" evidence="1">
    <location>
        <begin position="12"/>
        <end position="35"/>
    </location>
</feature>
<evidence type="ECO:0000313" key="3">
    <source>
        <dbReference type="Proteomes" id="UP001443914"/>
    </source>
</evidence>
<accession>A0AAW1GTI3</accession>
<sequence>MKLNNKINVKTLLIMICILCFVANLQIGVAIRPLFRGENMLRKNNALLFELLPKGSGTGSGSNPCTFIPGGTGHC</sequence>
<evidence type="ECO:0008006" key="4">
    <source>
        <dbReference type="Google" id="ProtNLM"/>
    </source>
</evidence>
<keyword evidence="1" id="KW-1133">Transmembrane helix</keyword>
<keyword evidence="1" id="KW-0472">Membrane</keyword>
<dbReference type="Proteomes" id="UP001443914">
    <property type="component" value="Unassembled WGS sequence"/>
</dbReference>
<name>A0AAW1GTI3_SAPOF</name>
<dbReference type="PANTHER" id="PTHR33592">
    <property type="entry name" value="TRANSMEMBRANE PROTEIN"/>
    <property type="match status" value="1"/>
</dbReference>
<evidence type="ECO:0000256" key="1">
    <source>
        <dbReference type="SAM" id="Phobius"/>
    </source>
</evidence>
<organism evidence="2 3">
    <name type="scientific">Saponaria officinalis</name>
    <name type="common">Common soapwort</name>
    <name type="synonym">Lychnis saponaria</name>
    <dbReference type="NCBI Taxonomy" id="3572"/>
    <lineage>
        <taxon>Eukaryota</taxon>
        <taxon>Viridiplantae</taxon>
        <taxon>Streptophyta</taxon>
        <taxon>Embryophyta</taxon>
        <taxon>Tracheophyta</taxon>
        <taxon>Spermatophyta</taxon>
        <taxon>Magnoliopsida</taxon>
        <taxon>eudicotyledons</taxon>
        <taxon>Gunneridae</taxon>
        <taxon>Pentapetalae</taxon>
        <taxon>Caryophyllales</taxon>
        <taxon>Caryophyllaceae</taxon>
        <taxon>Caryophylleae</taxon>
        <taxon>Saponaria</taxon>
    </lineage>
</organism>
<evidence type="ECO:0000313" key="2">
    <source>
        <dbReference type="EMBL" id="KAK9665731.1"/>
    </source>
</evidence>
<gene>
    <name evidence="2" type="ORF">RND81_14G132000</name>
</gene>
<protein>
    <recommendedName>
        <fullName evidence="4">Transmembrane protein</fullName>
    </recommendedName>
</protein>
<dbReference type="EMBL" id="JBDFQZ010000014">
    <property type="protein sequence ID" value="KAK9665731.1"/>
    <property type="molecule type" value="Genomic_DNA"/>
</dbReference>
<dbReference type="AlphaFoldDB" id="A0AAW1GTI3"/>
<dbReference type="PANTHER" id="PTHR33592:SF10">
    <property type="entry name" value="TRANSMEMBRANE PROTEIN"/>
    <property type="match status" value="1"/>
</dbReference>